<gene>
    <name evidence="2" type="ORF">CU097_001249</name>
</gene>
<feature type="non-terminal residue" evidence="2">
    <location>
        <position position="71"/>
    </location>
</feature>
<dbReference type="InterPro" id="IPR003673">
    <property type="entry name" value="CoA-Trfase_fam_III"/>
</dbReference>
<keyword evidence="3" id="KW-1185">Reference proteome</keyword>
<accession>A0A367JD26</accession>
<dbReference type="OrthoDB" id="2308815at2759"/>
<dbReference type="SUPFAM" id="SSF89796">
    <property type="entry name" value="CoA-transferase family III (CaiB/BaiF)"/>
    <property type="match status" value="1"/>
</dbReference>
<proteinExistence type="inferred from homology"/>
<organism evidence="2 3">
    <name type="scientific">Rhizopus azygosporus</name>
    <name type="common">Rhizopus microsporus var. azygosporus</name>
    <dbReference type="NCBI Taxonomy" id="86630"/>
    <lineage>
        <taxon>Eukaryota</taxon>
        <taxon>Fungi</taxon>
        <taxon>Fungi incertae sedis</taxon>
        <taxon>Mucoromycota</taxon>
        <taxon>Mucoromycotina</taxon>
        <taxon>Mucoromycetes</taxon>
        <taxon>Mucorales</taxon>
        <taxon>Mucorineae</taxon>
        <taxon>Rhizopodaceae</taxon>
        <taxon>Rhizopus</taxon>
    </lineage>
</organism>
<sequence>MTLFLLNRTRFVTRTCTQLIYRRSFNTSRAHFRNVEAPAPSARGPLEGIRILDLTRVLAGPYCTMMLGDLG</sequence>
<dbReference type="InterPro" id="IPR023606">
    <property type="entry name" value="CoA-Trfase_III_dom_1_sf"/>
</dbReference>
<evidence type="ECO:0000256" key="1">
    <source>
        <dbReference type="ARBA" id="ARBA00008383"/>
    </source>
</evidence>
<evidence type="ECO:0000313" key="3">
    <source>
        <dbReference type="Proteomes" id="UP000252139"/>
    </source>
</evidence>
<comment type="caution">
    <text evidence="2">The sequence shown here is derived from an EMBL/GenBank/DDBJ whole genome shotgun (WGS) entry which is preliminary data.</text>
</comment>
<dbReference type="EMBL" id="PJQL01001620">
    <property type="protein sequence ID" value="RCH87621.1"/>
    <property type="molecule type" value="Genomic_DNA"/>
</dbReference>
<dbReference type="Pfam" id="PF02515">
    <property type="entry name" value="CoA_transf_3"/>
    <property type="match status" value="1"/>
</dbReference>
<dbReference type="GO" id="GO:0003824">
    <property type="term" value="F:catalytic activity"/>
    <property type="evidence" value="ECO:0007669"/>
    <property type="project" value="InterPro"/>
</dbReference>
<dbReference type="AlphaFoldDB" id="A0A367JD26"/>
<dbReference type="Proteomes" id="UP000252139">
    <property type="component" value="Unassembled WGS sequence"/>
</dbReference>
<protein>
    <submittedName>
        <fullName evidence="2">Uncharacterized protein</fullName>
    </submittedName>
</protein>
<comment type="similarity">
    <text evidence="1">Belongs to the CoA-transferase III family.</text>
</comment>
<evidence type="ECO:0000313" key="2">
    <source>
        <dbReference type="EMBL" id="RCH87621.1"/>
    </source>
</evidence>
<name>A0A367JD26_RHIAZ</name>
<dbReference type="STRING" id="86630.A0A367JD26"/>
<reference evidence="2 3" key="1">
    <citation type="journal article" date="2018" name="G3 (Bethesda)">
        <title>Phylogenetic and Phylogenomic Definition of Rhizopus Species.</title>
        <authorList>
            <person name="Gryganskyi A.P."/>
            <person name="Golan J."/>
            <person name="Dolatabadi S."/>
            <person name="Mondo S."/>
            <person name="Robb S."/>
            <person name="Idnurm A."/>
            <person name="Muszewska A."/>
            <person name="Steczkiewicz K."/>
            <person name="Masonjones S."/>
            <person name="Liao H.L."/>
            <person name="Gajdeczka M.T."/>
            <person name="Anike F."/>
            <person name="Vuek A."/>
            <person name="Anishchenko I.M."/>
            <person name="Voigt K."/>
            <person name="de Hoog G.S."/>
            <person name="Smith M.E."/>
            <person name="Heitman J."/>
            <person name="Vilgalys R."/>
            <person name="Stajich J.E."/>
        </authorList>
    </citation>
    <scope>NUCLEOTIDE SEQUENCE [LARGE SCALE GENOMIC DNA]</scope>
    <source>
        <strain evidence="2 3">CBS 357.93</strain>
    </source>
</reference>
<dbReference type="Gene3D" id="3.40.50.10540">
    <property type="entry name" value="Crotonobetainyl-coa:carnitine coa-transferase, domain 1"/>
    <property type="match status" value="1"/>
</dbReference>